<dbReference type="SUPFAM" id="SSF56399">
    <property type="entry name" value="ADP-ribosylation"/>
    <property type="match status" value="1"/>
</dbReference>
<dbReference type="Gene3D" id="3.90.228.10">
    <property type="match status" value="1"/>
</dbReference>
<proteinExistence type="predicted"/>
<dbReference type="PANTHER" id="PTHR31681">
    <property type="entry name" value="C2H2-LIKE ZINC FINGER PROTEIN"/>
    <property type="match status" value="1"/>
</dbReference>
<evidence type="ECO:0008006" key="3">
    <source>
        <dbReference type="Google" id="ProtNLM"/>
    </source>
</evidence>
<reference evidence="2" key="1">
    <citation type="journal article" date="2013" name="Science">
        <title>The Amborella genome and the evolution of flowering plants.</title>
        <authorList>
            <consortium name="Amborella Genome Project"/>
        </authorList>
    </citation>
    <scope>NUCLEOTIDE SEQUENCE [LARGE SCALE GENOMIC DNA]</scope>
</reference>
<dbReference type="OrthoDB" id="9514740at2759"/>
<name>W1NY51_AMBTC</name>
<dbReference type="eggNOG" id="ENOG502QQ00">
    <property type="taxonomic scope" value="Eukaryota"/>
</dbReference>
<accession>W1NY51</accession>
<keyword evidence="2" id="KW-1185">Reference proteome</keyword>
<sequence length="193" mass="21721">MIIKAASEDPKRQFPEISTVLKVVHSPKAIERFENYREAVKFRAQKQQRRHPRWLADGNELLRFHTTTIACQPSSRCLSTNPPLVLAEFRKLCKFSCCGVCRIVEGGFQMGEGSHGKIKMSSLISDRFGDVGPKGGEKRAVVVCRVIAGRVGRLREGEKWTHYGFDSMVGCSNCDELYVNNPQAILPCFVVIY</sequence>
<dbReference type="Gramene" id="ERM99619">
    <property type="protein sequence ID" value="ERM99619"/>
    <property type="gene ID" value="AMTR_s00088p00164330"/>
</dbReference>
<organism evidence="1 2">
    <name type="scientific">Amborella trichopoda</name>
    <dbReference type="NCBI Taxonomy" id="13333"/>
    <lineage>
        <taxon>Eukaryota</taxon>
        <taxon>Viridiplantae</taxon>
        <taxon>Streptophyta</taxon>
        <taxon>Embryophyta</taxon>
        <taxon>Tracheophyta</taxon>
        <taxon>Spermatophyta</taxon>
        <taxon>Magnoliopsida</taxon>
        <taxon>Amborellales</taxon>
        <taxon>Amborellaceae</taxon>
        <taxon>Amborella</taxon>
    </lineage>
</organism>
<dbReference type="EMBL" id="KI394998">
    <property type="protein sequence ID" value="ERM99619.1"/>
    <property type="molecule type" value="Genomic_DNA"/>
</dbReference>
<gene>
    <name evidence="1" type="ORF">AMTR_s00088p00164330</name>
</gene>
<dbReference type="AlphaFoldDB" id="W1NY51"/>
<evidence type="ECO:0000313" key="2">
    <source>
        <dbReference type="Proteomes" id="UP000017836"/>
    </source>
</evidence>
<dbReference type="Proteomes" id="UP000017836">
    <property type="component" value="Unassembled WGS sequence"/>
</dbReference>
<dbReference type="OMA" id="ENGNSAW"/>
<protein>
    <recommendedName>
        <fullName evidence="3">PARP catalytic domain-containing protein</fullName>
    </recommendedName>
</protein>
<dbReference type="HOGENOM" id="CLU_039572_1_0_1"/>
<dbReference type="KEGG" id="atr:18427654"/>
<evidence type="ECO:0000313" key="1">
    <source>
        <dbReference type="EMBL" id="ERM99619.1"/>
    </source>
</evidence>
<dbReference type="PANTHER" id="PTHR31681:SF12">
    <property type="entry name" value="C2H2-LIKE ZINC FINGER PROTEIN"/>
    <property type="match status" value="1"/>
</dbReference>